<dbReference type="RefSeq" id="WP_233052223.1">
    <property type="nucleotide sequence ID" value="NZ_JAIMJA010000006.1"/>
</dbReference>
<feature type="transmembrane region" description="Helical" evidence="13">
    <location>
        <begin position="158"/>
        <end position="178"/>
    </location>
</feature>
<feature type="transmembrane region" description="Helical" evidence="13">
    <location>
        <begin position="114"/>
        <end position="138"/>
    </location>
</feature>
<dbReference type="InterPro" id="IPR036097">
    <property type="entry name" value="HisK_dim/P_sf"/>
</dbReference>
<keyword evidence="12" id="KW-0175">Coiled coil</keyword>
<dbReference type="CDD" id="cd00156">
    <property type="entry name" value="REC"/>
    <property type="match status" value="1"/>
</dbReference>
<evidence type="ECO:0000256" key="4">
    <source>
        <dbReference type="ARBA" id="ARBA00012438"/>
    </source>
</evidence>
<evidence type="ECO:0000256" key="7">
    <source>
        <dbReference type="ARBA" id="ARBA00022692"/>
    </source>
</evidence>
<evidence type="ECO:0000256" key="1">
    <source>
        <dbReference type="ARBA" id="ARBA00000085"/>
    </source>
</evidence>
<dbReference type="Gene3D" id="3.40.50.2300">
    <property type="match status" value="1"/>
</dbReference>
<dbReference type="InterPro" id="IPR003661">
    <property type="entry name" value="HisK_dim/P_dom"/>
</dbReference>
<dbReference type="Pfam" id="PF02518">
    <property type="entry name" value="HATPase_c"/>
    <property type="match status" value="1"/>
</dbReference>
<dbReference type="EC" id="2.7.13.3" evidence="4"/>
<feature type="transmembrane region" description="Helical" evidence="13">
    <location>
        <begin position="199"/>
        <end position="217"/>
    </location>
</feature>
<evidence type="ECO:0000256" key="5">
    <source>
        <dbReference type="ARBA" id="ARBA00022553"/>
    </source>
</evidence>
<dbReference type="PANTHER" id="PTHR43047">
    <property type="entry name" value="TWO-COMPONENT HISTIDINE PROTEIN KINASE"/>
    <property type="match status" value="1"/>
</dbReference>
<dbReference type="InterPro" id="IPR036890">
    <property type="entry name" value="HATPase_C_sf"/>
</dbReference>
<dbReference type="Pfam" id="PF12860">
    <property type="entry name" value="PAS_7"/>
    <property type="match status" value="1"/>
</dbReference>
<evidence type="ECO:0000256" key="3">
    <source>
        <dbReference type="ARBA" id="ARBA00006434"/>
    </source>
</evidence>
<evidence type="ECO:0000313" key="17">
    <source>
        <dbReference type="Proteomes" id="UP001201273"/>
    </source>
</evidence>
<evidence type="ECO:0000256" key="13">
    <source>
        <dbReference type="SAM" id="Phobius"/>
    </source>
</evidence>
<dbReference type="Pfam" id="PF00072">
    <property type="entry name" value="Response_reg"/>
    <property type="match status" value="1"/>
</dbReference>
<dbReference type="InterPro" id="IPR001789">
    <property type="entry name" value="Sig_transdc_resp-reg_receiver"/>
</dbReference>
<keyword evidence="6" id="KW-0808">Transferase</keyword>
<keyword evidence="8" id="KW-0418">Kinase</keyword>
<dbReference type="PROSITE" id="PS50110">
    <property type="entry name" value="RESPONSE_REGULATORY"/>
    <property type="match status" value="1"/>
</dbReference>
<dbReference type="InterPro" id="IPR001734">
    <property type="entry name" value="Na/solute_symporter"/>
</dbReference>
<organism evidence="16 17">
    <name type="scientific">Motilimonas cestriensis</name>
    <dbReference type="NCBI Taxonomy" id="2742685"/>
    <lineage>
        <taxon>Bacteria</taxon>
        <taxon>Pseudomonadati</taxon>
        <taxon>Pseudomonadota</taxon>
        <taxon>Gammaproteobacteria</taxon>
        <taxon>Alteromonadales</taxon>
        <taxon>Alteromonadales genera incertae sedis</taxon>
        <taxon>Motilimonas</taxon>
    </lineage>
</organism>
<dbReference type="PROSITE" id="PS50283">
    <property type="entry name" value="NA_SOLUT_SYMP_3"/>
    <property type="match status" value="1"/>
</dbReference>
<evidence type="ECO:0000256" key="12">
    <source>
        <dbReference type="SAM" id="Coils"/>
    </source>
</evidence>
<keyword evidence="7 13" id="KW-0812">Transmembrane</keyword>
<dbReference type="InterPro" id="IPR038377">
    <property type="entry name" value="Na/Glc_symporter_sf"/>
</dbReference>
<dbReference type="SUPFAM" id="SSF52172">
    <property type="entry name" value="CheY-like"/>
    <property type="match status" value="1"/>
</dbReference>
<reference evidence="16 17" key="1">
    <citation type="journal article" date="2022" name="Environ. Microbiol. Rep.">
        <title>Eco-phylogenetic analyses reveal divergent evolution of vitamin B12 metabolism in the marine bacterial family 'Psychromonadaceae'.</title>
        <authorList>
            <person name="Jin X."/>
            <person name="Yang Y."/>
            <person name="Cao H."/>
            <person name="Gao B."/>
            <person name="Zhao Z."/>
        </authorList>
    </citation>
    <scope>NUCLEOTIDE SEQUENCE [LARGE SCALE GENOMIC DNA]</scope>
    <source>
        <strain evidence="16 17">MKS20</strain>
    </source>
</reference>
<feature type="transmembrane region" description="Helical" evidence="13">
    <location>
        <begin position="66"/>
        <end position="85"/>
    </location>
</feature>
<protein>
    <recommendedName>
        <fullName evidence="4">histidine kinase</fullName>
        <ecNumber evidence="4">2.7.13.3</ecNumber>
    </recommendedName>
</protein>
<dbReference type="CDD" id="cd10322">
    <property type="entry name" value="SLC5sbd"/>
    <property type="match status" value="1"/>
</dbReference>
<dbReference type="InterPro" id="IPR005467">
    <property type="entry name" value="His_kinase_dom"/>
</dbReference>
<comment type="catalytic activity">
    <reaction evidence="1">
        <text>ATP + protein L-histidine = ADP + protein N-phospho-L-histidine.</text>
        <dbReference type="EC" id="2.7.13.3"/>
    </reaction>
</comment>
<feature type="domain" description="Response regulatory" evidence="15">
    <location>
        <begin position="1037"/>
        <end position="1152"/>
    </location>
</feature>
<dbReference type="Gene3D" id="1.20.1730.10">
    <property type="entry name" value="Sodium/glucose cotransporter"/>
    <property type="match status" value="1"/>
</dbReference>
<dbReference type="InterPro" id="IPR035965">
    <property type="entry name" value="PAS-like_dom_sf"/>
</dbReference>
<evidence type="ECO:0000256" key="6">
    <source>
        <dbReference type="ARBA" id="ARBA00022679"/>
    </source>
</evidence>
<feature type="transmembrane region" description="Helical" evidence="13">
    <location>
        <begin position="237"/>
        <end position="261"/>
    </location>
</feature>
<feature type="transmembrane region" description="Helical" evidence="13">
    <location>
        <begin position="441"/>
        <end position="464"/>
    </location>
</feature>
<feature type="transmembrane region" description="Helical" evidence="13">
    <location>
        <begin position="385"/>
        <end position="404"/>
    </location>
</feature>
<keyword evidence="5 11" id="KW-0597">Phosphoprotein</keyword>
<feature type="transmembrane region" description="Helical" evidence="13">
    <location>
        <begin position="343"/>
        <end position="365"/>
    </location>
</feature>
<dbReference type="SMART" id="SM00388">
    <property type="entry name" value="HisKA"/>
    <property type="match status" value="1"/>
</dbReference>
<dbReference type="SMART" id="SM00387">
    <property type="entry name" value="HATPase_c"/>
    <property type="match status" value="1"/>
</dbReference>
<dbReference type="InterPro" id="IPR011006">
    <property type="entry name" value="CheY-like_superfamily"/>
</dbReference>
<keyword evidence="17" id="KW-1185">Reference proteome</keyword>
<comment type="subcellular location">
    <subcellularLocation>
        <location evidence="2">Membrane</location>
        <topology evidence="2">Multi-pass membrane protein</topology>
    </subcellularLocation>
</comment>
<dbReference type="Gene3D" id="3.30.450.20">
    <property type="entry name" value="PAS domain"/>
    <property type="match status" value="1"/>
</dbReference>
<dbReference type="PANTHER" id="PTHR43047:SF9">
    <property type="entry name" value="HISTIDINE KINASE"/>
    <property type="match status" value="1"/>
</dbReference>
<dbReference type="Gene3D" id="1.10.287.130">
    <property type="match status" value="1"/>
</dbReference>
<dbReference type="PRINTS" id="PR00344">
    <property type="entry name" value="BCTRLSENSOR"/>
</dbReference>
<evidence type="ECO:0000256" key="11">
    <source>
        <dbReference type="PROSITE-ProRule" id="PRU00169"/>
    </source>
</evidence>
<comment type="caution">
    <text evidence="16">The sequence shown here is derived from an EMBL/GenBank/DDBJ whole genome shotgun (WGS) entry which is preliminary data.</text>
</comment>
<dbReference type="NCBIfam" id="NF041832">
    <property type="entry name" value="near_NosP_CTERM"/>
    <property type="match status" value="1"/>
</dbReference>
<evidence type="ECO:0000259" key="15">
    <source>
        <dbReference type="PROSITE" id="PS50110"/>
    </source>
</evidence>
<dbReference type="EMBL" id="JAIMJA010000006">
    <property type="protein sequence ID" value="MCE2594694.1"/>
    <property type="molecule type" value="Genomic_DNA"/>
</dbReference>
<evidence type="ECO:0000256" key="8">
    <source>
        <dbReference type="ARBA" id="ARBA00022777"/>
    </source>
</evidence>
<evidence type="ECO:0000256" key="9">
    <source>
        <dbReference type="ARBA" id="ARBA00022989"/>
    </source>
</evidence>
<dbReference type="Proteomes" id="UP001201273">
    <property type="component" value="Unassembled WGS sequence"/>
</dbReference>
<dbReference type="InterPro" id="IPR004358">
    <property type="entry name" value="Sig_transdc_His_kin-like_C"/>
</dbReference>
<keyword evidence="9 13" id="KW-1133">Transmembrane helix</keyword>
<dbReference type="SUPFAM" id="SSF47384">
    <property type="entry name" value="Homodimeric domain of signal transducing histidine kinase"/>
    <property type="match status" value="1"/>
</dbReference>
<evidence type="ECO:0000313" key="16">
    <source>
        <dbReference type="EMBL" id="MCE2594694.1"/>
    </source>
</evidence>
<feature type="coiled-coil region" evidence="12">
    <location>
        <begin position="751"/>
        <end position="782"/>
    </location>
</feature>
<dbReference type="InterPro" id="IPR003594">
    <property type="entry name" value="HATPase_dom"/>
</dbReference>
<dbReference type="CDD" id="cd00075">
    <property type="entry name" value="HATPase"/>
    <property type="match status" value="1"/>
</dbReference>
<evidence type="ECO:0000259" key="14">
    <source>
        <dbReference type="PROSITE" id="PS50109"/>
    </source>
</evidence>
<accession>A0ABS8WA70</accession>
<comment type="similarity">
    <text evidence="3">Belongs to the sodium:solute symporter (SSF) (TC 2.A.21) family.</text>
</comment>
<dbReference type="SUPFAM" id="SSF55785">
    <property type="entry name" value="PYP-like sensor domain (PAS domain)"/>
    <property type="match status" value="1"/>
</dbReference>
<feature type="transmembrane region" description="Helical" evidence="13">
    <location>
        <begin position="6"/>
        <end position="25"/>
    </location>
</feature>
<dbReference type="Pfam" id="PF00512">
    <property type="entry name" value="HisKA"/>
    <property type="match status" value="1"/>
</dbReference>
<dbReference type="SMART" id="SM00448">
    <property type="entry name" value="REC"/>
    <property type="match status" value="1"/>
</dbReference>
<dbReference type="SUPFAM" id="SSF55874">
    <property type="entry name" value="ATPase domain of HSP90 chaperone/DNA topoisomerase II/histidine kinase"/>
    <property type="match status" value="1"/>
</dbReference>
<feature type="domain" description="Histidine kinase" evidence="14">
    <location>
        <begin position="803"/>
        <end position="1016"/>
    </location>
</feature>
<dbReference type="Gene3D" id="3.30.565.10">
    <property type="entry name" value="Histidine kinase-like ATPase, C-terminal domain"/>
    <property type="match status" value="1"/>
</dbReference>
<dbReference type="CDD" id="cd00082">
    <property type="entry name" value="HisKA"/>
    <property type="match status" value="1"/>
</dbReference>
<gene>
    <name evidence="16" type="ORF">K6Y31_07685</name>
</gene>
<name>A0ABS8WA70_9GAMM</name>
<evidence type="ECO:0000256" key="2">
    <source>
        <dbReference type="ARBA" id="ARBA00004141"/>
    </source>
</evidence>
<proteinExistence type="inferred from homology"/>
<keyword evidence="10 13" id="KW-0472">Membrane</keyword>
<feature type="modified residue" description="4-aspartylphosphate" evidence="11">
    <location>
        <position position="1087"/>
    </location>
</feature>
<feature type="transmembrane region" description="Helical" evidence="13">
    <location>
        <begin position="37"/>
        <end position="54"/>
    </location>
</feature>
<dbReference type="PROSITE" id="PS50109">
    <property type="entry name" value="HIS_KIN"/>
    <property type="match status" value="1"/>
</dbReference>
<sequence>MDLGWLVAPVSVVYLSVLFLIAWLGDRIKAKRLKWQPLVYSLSIGVYCTSWSFYGTVGQASTDFWSFIPIYLGPILVFTLGWKLLGRIILISKREHITSIADFIAARYGKSQKLAMVITFIAIIGILPYIALQLRAIVMGLELLGTPTVAAVENADNAGLMALLVSLALAMFTILFGTRKIDITEHHRGMMIAVAFESLLKLIAFVAVGVFALYVFYTAPDAITAPIADKFSARAGAFNWAQGLEMLVLTLLSACAMICLPRQFHVTVVENNQGQDLHWARWLFPFYLLAMAAFVLPLAMAGDLWLGEHVSPDHYVISLPMAFDHSYLAIAAYLGGMSAASGMVIVSTIALSIMISNDIVLPLLLRRQNFEKNSFVEFKDLLIKVRRTAIIIILLLAWGAHLLFSQLESLAAIGVLSFAAIALFAPALILGLFWRSGNRKGVYIGLTLGFGFWLLTLCHELNWLPGDINSNSLIWLITPPQFGLFTDLSPAYWGILLSIVSNLLGYLIGSSLTSSALSERMQASGFVGNIDKDPVAFYQAKVRVEELEMLATRFLGRRRVKLHYTRYSRINDLELKPEMQAPGSLIELTERLLAGVFGASSARLVLSSALQGRDMQLDELATIVDEASELFQFNRGLLQGAIEHINQGISVVDSQLQLVAWNRRYIELFSFPKELIQVGRPIEDIMRYNAQQGLLGLGDIESQISRRLEHMRNGTPHESSRTRLDGREIQMQGNPMPGGGFVMTFYDITPFREAEKALKEANENLEARVAERTEALSHLNAQLMYATELSEMANHSKTRFLAAVSHDLMQPLNAAKLFTSSLREMANTPETSTLAKHIDDSLTSAEELIGDLLDMSRLEAGKLTPKPKHFYITDVLNQLDAEFSVLGKEYGVSFHTLHANIPVYSDPKLLRRILQNFLTNAFRYNPKGKVLLGVRRTKRHVEIQVWDNGPGIPEHKLADIFEEFLRLDHSKTAQEQGLGLGLAIAKGLAKLLGHQLLVRSWPNKGTVFSVLIERSAPQQVLVVNPVTQPSVGVTGTRILCIDNEVDILSGMSALLSRWGCEVVVAESLDIAIEKLSKGWLPQIILSDYHLGGGKTGLQALHMLRLQYGDIPGVVISADRQDEMMQKIKQHGYHYLSKPVKPLKLKALIRSLLDN</sequence>
<feature type="transmembrane region" description="Helical" evidence="13">
    <location>
        <begin position="282"/>
        <end position="302"/>
    </location>
</feature>
<evidence type="ECO:0000256" key="10">
    <source>
        <dbReference type="ARBA" id="ARBA00023136"/>
    </source>
</evidence>
<feature type="transmembrane region" description="Helical" evidence="13">
    <location>
        <begin position="410"/>
        <end position="434"/>
    </location>
</feature>